<dbReference type="KEGG" id="hir:HETIRDRAFT_455729"/>
<keyword evidence="2" id="KW-1185">Reference proteome</keyword>
<dbReference type="EMBL" id="KI925465">
    <property type="protein sequence ID" value="ETW76190.1"/>
    <property type="molecule type" value="Genomic_DNA"/>
</dbReference>
<reference evidence="1 2" key="1">
    <citation type="journal article" date="2012" name="New Phytol.">
        <title>Insight into trade-off between wood decay and parasitism from the genome of a fungal forest pathogen.</title>
        <authorList>
            <person name="Olson A."/>
            <person name="Aerts A."/>
            <person name="Asiegbu F."/>
            <person name="Belbahri L."/>
            <person name="Bouzid O."/>
            <person name="Broberg A."/>
            <person name="Canback B."/>
            <person name="Coutinho P.M."/>
            <person name="Cullen D."/>
            <person name="Dalman K."/>
            <person name="Deflorio G."/>
            <person name="van Diepen L.T."/>
            <person name="Dunand C."/>
            <person name="Duplessis S."/>
            <person name="Durling M."/>
            <person name="Gonthier P."/>
            <person name="Grimwood J."/>
            <person name="Fossdal C.G."/>
            <person name="Hansson D."/>
            <person name="Henrissat B."/>
            <person name="Hietala A."/>
            <person name="Himmelstrand K."/>
            <person name="Hoffmeister D."/>
            <person name="Hogberg N."/>
            <person name="James T.Y."/>
            <person name="Karlsson M."/>
            <person name="Kohler A."/>
            <person name="Kues U."/>
            <person name="Lee Y.H."/>
            <person name="Lin Y.C."/>
            <person name="Lind M."/>
            <person name="Lindquist E."/>
            <person name="Lombard V."/>
            <person name="Lucas S."/>
            <person name="Lunden K."/>
            <person name="Morin E."/>
            <person name="Murat C."/>
            <person name="Park J."/>
            <person name="Raffaello T."/>
            <person name="Rouze P."/>
            <person name="Salamov A."/>
            <person name="Schmutz J."/>
            <person name="Solheim H."/>
            <person name="Stahlberg J."/>
            <person name="Velez H."/>
            <person name="de Vries R.P."/>
            <person name="Wiebenga A."/>
            <person name="Woodward S."/>
            <person name="Yakovlev I."/>
            <person name="Garbelotto M."/>
            <person name="Martin F."/>
            <person name="Grigoriev I.V."/>
            <person name="Stenlid J."/>
        </authorList>
    </citation>
    <scope>NUCLEOTIDE SEQUENCE [LARGE SCALE GENOMIC DNA]</scope>
    <source>
        <strain evidence="1 2">TC 32-1</strain>
    </source>
</reference>
<sequence length="175" mass="19101">MSPYRPSPDCTRTRRAPPSVSSRLVIATTAYILPVLIQDERVRVLRARGCLTLVIAPPPTALVLNKHDLVSHPAAVAAASHSAAVAAVIRHLFLRSYKTSAASSRLAAAVYHRLCPHSSNLSAGSSFPTVSARACTKRARPRLYHKCEVPALRTRPLYIQYRLLKQKGVTGISWS</sequence>
<accession>W4JSV6</accession>
<dbReference type="Proteomes" id="UP000030671">
    <property type="component" value="Unassembled WGS sequence"/>
</dbReference>
<dbReference type="HOGENOM" id="CLU_1532763_0_0_1"/>
<dbReference type="RefSeq" id="XP_009552399.1">
    <property type="nucleotide sequence ID" value="XM_009554104.1"/>
</dbReference>
<protein>
    <submittedName>
        <fullName evidence="1">Uncharacterized protein</fullName>
    </submittedName>
</protein>
<evidence type="ECO:0000313" key="1">
    <source>
        <dbReference type="EMBL" id="ETW76190.1"/>
    </source>
</evidence>
<evidence type="ECO:0000313" key="2">
    <source>
        <dbReference type="Proteomes" id="UP000030671"/>
    </source>
</evidence>
<dbReference type="AlphaFoldDB" id="W4JSV6"/>
<organism evidence="1 2">
    <name type="scientific">Heterobasidion irregulare (strain TC 32-1)</name>
    <dbReference type="NCBI Taxonomy" id="747525"/>
    <lineage>
        <taxon>Eukaryota</taxon>
        <taxon>Fungi</taxon>
        <taxon>Dikarya</taxon>
        <taxon>Basidiomycota</taxon>
        <taxon>Agaricomycotina</taxon>
        <taxon>Agaricomycetes</taxon>
        <taxon>Russulales</taxon>
        <taxon>Bondarzewiaceae</taxon>
        <taxon>Heterobasidion</taxon>
        <taxon>Heterobasidion annosum species complex</taxon>
    </lineage>
</organism>
<proteinExistence type="predicted"/>
<dbReference type="GeneID" id="20676656"/>
<gene>
    <name evidence="1" type="ORF">HETIRDRAFT_455729</name>
</gene>
<name>W4JSV6_HETIT</name>
<dbReference type="InParanoid" id="W4JSV6"/>